<dbReference type="PANTHER" id="PTHR44757:SF2">
    <property type="entry name" value="BIOFILM ARCHITECTURE MAINTENANCE PROTEIN MBAA"/>
    <property type="match status" value="1"/>
</dbReference>
<dbReference type="FunFam" id="3.30.70.270:FF:000001">
    <property type="entry name" value="Diguanylate cyclase domain protein"/>
    <property type="match status" value="1"/>
</dbReference>
<sequence length="906" mass="99738">MVRVREENKLSVAWYVPSLLCIALVGLCWIGIALILKNTRESQIAAEARHLHNVAMIFAEHAASTFGQADTMLRSLKNDVEADLASGIDSLRIERSKYGLGPQSRPVERLSLVNPRGQLVATSLLGTDTPLIDLSGRPHIRVHLDNPASGLHIGVPVISKLTYRWSLFLTRRINGPSGFLGGIATAAVDPAILSEMYGSVRLGDDAVIMLVGTDGIVRAKVGEDGKAIGRKLDSPVWRRLLASPPDRPTVHRTLMSSEKMIDVAPVMGYPLRVVVGLSKNDYLASYRLEERRLISIGAIATGLLSLAAILIAMLQLRSNAAFQSLVLVEQNNRLINSTLAVNNDRFQAMSEHLSIGLCMFDGSGNLVVCNDNFLKMYDLPFELRDREASFKEVVILCVDNGFWAVRNGDEGGVSEPTYWGRLDEEPSNRCVYDLVDGRSILVTRQRMNTGGWVFTHDDITEKRKKDRQIELLALSDSLTSLANRARLLRELESMVASEDRNFALLLLDLDHFKSVNDSLGHPVGDKLLIEVAERIKRTCREGDVVARLGGDEFAVIAKDLQAVKDASKLAARLIQEVSQPYLVASHELVIGVSIGIALAHSTDLAPEVLMQDADVALYRAKAEGRNAYRIFAQQMMLQVKQRRLLETELRTAAIENQFEPYFQPIVNTHDGRAVGYEALARWHHPSKGLVMPGEFIDAAEETGLIGPIGRQLFRQACQAMRRAPENAFLSINISPVQLRHNDFVERILKLLQEGGLEPDRAQIEITEAVVLRDDAITQHNLLALRHAGVRIAVDDFGMGYSSLSYLKEYPFDTVKIDKSFTSGVTDNGRGLAIVKAIVELAHAIGMDVTAEGVETEEQFTLLRSIGCSKVQGYLLGRPVPVDMIFAGSATAYTPSSDDLGAGKIYA</sequence>
<dbReference type="PANTHER" id="PTHR44757">
    <property type="entry name" value="DIGUANYLATE CYCLASE DGCP"/>
    <property type="match status" value="1"/>
</dbReference>
<keyword evidence="1" id="KW-1133">Transmembrane helix</keyword>
<accession>A0A0D6JKA6</accession>
<dbReference type="Pfam" id="PF12860">
    <property type="entry name" value="PAS_7"/>
    <property type="match status" value="1"/>
</dbReference>
<dbReference type="PROSITE" id="PS50887">
    <property type="entry name" value="GGDEF"/>
    <property type="match status" value="1"/>
</dbReference>
<dbReference type="OrthoDB" id="9814202at2"/>
<dbReference type="CDD" id="cd12915">
    <property type="entry name" value="PDC2_DGC_like"/>
    <property type="match status" value="1"/>
</dbReference>
<dbReference type="Proteomes" id="UP000033187">
    <property type="component" value="Chromosome 1"/>
</dbReference>
<keyword evidence="1" id="KW-0472">Membrane</keyword>
<dbReference type="SMART" id="SM00052">
    <property type="entry name" value="EAL"/>
    <property type="match status" value="1"/>
</dbReference>
<evidence type="ECO:0000313" key="5">
    <source>
        <dbReference type="Proteomes" id="UP000033187"/>
    </source>
</evidence>
<dbReference type="InterPro" id="IPR052155">
    <property type="entry name" value="Biofilm_reg_signaling"/>
</dbReference>
<evidence type="ECO:0000256" key="1">
    <source>
        <dbReference type="SAM" id="Phobius"/>
    </source>
</evidence>
<feature type="transmembrane region" description="Helical" evidence="1">
    <location>
        <begin position="12"/>
        <end position="36"/>
    </location>
</feature>
<name>A0A0D6JKA6_9HYPH</name>
<dbReference type="SMART" id="SM00267">
    <property type="entry name" value="GGDEF"/>
    <property type="match status" value="1"/>
</dbReference>
<feature type="domain" description="GGDEF" evidence="3">
    <location>
        <begin position="500"/>
        <end position="633"/>
    </location>
</feature>
<dbReference type="EMBL" id="LN829119">
    <property type="protein sequence ID" value="CPR22132.1"/>
    <property type="molecule type" value="Genomic_DNA"/>
</dbReference>
<dbReference type="AlphaFoldDB" id="A0A0D6JKA6"/>
<dbReference type="Pfam" id="PF00563">
    <property type="entry name" value="EAL"/>
    <property type="match status" value="1"/>
</dbReference>
<dbReference type="Pfam" id="PF00990">
    <property type="entry name" value="GGDEF"/>
    <property type="match status" value="1"/>
</dbReference>
<dbReference type="CDD" id="cd01948">
    <property type="entry name" value="EAL"/>
    <property type="match status" value="1"/>
</dbReference>
<dbReference type="InterPro" id="IPR029787">
    <property type="entry name" value="Nucleotide_cyclase"/>
</dbReference>
<feature type="transmembrane region" description="Helical" evidence="1">
    <location>
        <begin position="293"/>
        <end position="314"/>
    </location>
</feature>
<dbReference type="PROSITE" id="PS50883">
    <property type="entry name" value="EAL"/>
    <property type="match status" value="1"/>
</dbReference>
<dbReference type="InterPro" id="IPR043128">
    <property type="entry name" value="Rev_trsase/Diguanyl_cyclase"/>
</dbReference>
<dbReference type="KEGG" id="fil:BN1229_v1_3573"/>
<dbReference type="SUPFAM" id="SSF55073">
    <property type="entry name" value="Nucleotide cyclase"/>
    <property type="match status" value="1"/>
</dbReference>
<dbReference type="Gene3D" id="3.20.20.450">
    <property type="entry name" value="EAL domain"/>
    <property type="match status" value="1"/>
</dbReference>
<dbReference type="InterPro" id="IPR000160">
    <property type="entry name" value="GGDEF_dom"/>
</dbReference>
<protein>
    <submittedName>
        <fullName evidence="4">Putative Diguanylate cyclase/phosphodiesterase (GGDEF &amp; EAL domains) with PAS/PAC sensor(S)</fullName>
    </submittedName>
</protein>
<dbReference type="GO" id="GO:0003824">
    <property type="term" value="F:catalytic activity"/>
    <property type="evidence" value="ECO:0007669"/>
    <property type="project" value="UniProtKB-ARBA"/>
</dbReference>
<keyword evidence="5" id="KW-1185">Reference proteome</keyword>
<proteinExistence type="predicted"/>
<dbReference type="Gene3D" id="3.30.450.20">
    <property type="entry name" value="PAS domain"/>
    <property type="match status" value="2"/>
</dbReference>
<dbReference type="InterPro" id="IPR001633">
    <property type="entry name" value="EAL_dom"/>
</dbReference>
<dbReference type="CDD" id="cd12914">
    <property type="entry name" value="PDC1_DGC_like"/>
    <property type="match status" value="1"/>
</dbReference>
<keyword evidence="1" id="KW-0812">Transmembrane</keyword>
<evidence type="ECO:0000259" key="2">
    <source>
        <dbReference type="PROSITE" id="PS50883"/>
    </source>
</evidence>
<evidence type="ECO:0000259" key="3">
    <source>
        <dbReference type="PROSITE" id="PS50887"/>
    </source>
</evidence>
<dbReference type="InterPro" id="IPR035919">
    <property type="entry name" value="EAL_sf"/>
</dbReference>
<reference evidence="5" key="1">
    <citation type="submission" date="2015-02" db="EMBL/GenBank/DDBJ databases">
        <authorList>
            <person name="Chooi Y.-H."/>
        </authorList>
    </citation>
    <scope>NUCLEOTIDE SEQUENCE [LARGE SCALE GENOMIC DNA]</scope>
    <source>
        <strain evidence="5">strain Y</strain>
    </source>
</reference>
<feature type="domain" description="EAL" evidence="2">
    <location>
        <begin position="642"/>
        <end position="892"/>
    </location>
</feature>
<dbReference type="Gene3D" id="3.30.70.270">
    <property type="match status" value="1"/>
</dbReference>
<dbReference type="SUPFAM" id="SSF141868">
    <property type="entry name" value="EAL domain-like"/>
    <property type="match status" value="1"/>
</dbReference>
<gene>
    <name evidence="4" type="ORF">YBN1229_v1_3565</name>
</gene>
<evidence type="ECO:0000313" key="4">
    <source>
        <dbReference type="EMBL" id="CPR22132.1"/>
    </source>
</evidence>
<organism evidence="4 5">
    <name type="scientific">Candidatus Filomicrobium marinum</name>
    <dbReference type="NCBI Taxonomy" id="1608628"/>
    <lineage>
        <taxon>Bacteria</taxon>
        <taxon>Pseudomonadati</taxon>
        <taxon>Pseudomonadota</taxon>
        <taxon>Alphaproteobacteria</taxon>
        <taxon>Hyphomicrobiales</taxon>
        <taxon>Hyphomicrobiaceae</taxon>
        <taxon>Filomicrobium</taxon>
    </lineage>
</organism>
<dbReference type="KEGG" id="fiy:BN1229_v1_3565"/>
<dbReference type="CDD" id="cd01949">
    <property type="entry name" value="GGDEF"/>
    <property type="match status" value="1"/>
</dbReference>
<dbReference type="NCBIfam" id="TIGR00254">
    <property type="entry name" value="GGDEF"/>
    <property type="match status" value="1"/>
</dbReference>